<dbReference type="InterPro" id="IPR053161">
    <property type="entry name" value="Ulvan_degrading_GH"/>
</dbReference>
<sequence length="880" mass="100254">MTMKCTEEVLHGHEGNYILPFLWLHGEENNRIIEEIDSIERCGVRAFCVESRPHPAFGERLWWEQLGIILREAEKRNMKVWVLDDKHFPTGYANGEYEKQPVKAKIYLREFHMDLCGPARQSTVLIEHALKEPEEILAVWLYRRHDRETSQLIAENAENLTSSYQDGMVQLNLEKGLYRLFVLYTSKSGGGRENYMNLLDKDSVRVLIDAVYEPHYAHFKQYFGTVLAGFFSDEPELGNVPGYDYDMLPGQEKAVYPWSESLAEALKECWGTDFTRLLPVLWTDMGSGTPALRYDYMDRLTRLVKRCFSGQLGDWCRKKGVKYIGHIIEDNNAHGRLGCSAGHYFRALEGQDMAGVDVVSQQLMPGWKDTVHRWVDGEEDGEFFHFGLAKLGSSGAASDPKKQGQALCELFGAYGWGEGVKLMKWILDHMLVRGINQFVPHAFSPLYPDPDCPPHFSAGGKNPQFPFFARLMQYLNRSTHLLQNGRRWTEAAVLYHAEAEWTGTGAMMFQKPVRELMENQMDCNILPADVLIQAEMKEGKFYLNGYDYSAFILPWCRRIPEQAAAFILRAGRSGVPVFAVDAMPECEIHGAALSAEIQKTIRVVPLKKLAEEIRRVSRCSFFLPVPNADLRAVRYLHEDGSVCMFFNESTDKEIRTEVTISAAKEMCWVRYRPFENELEKLVNTEEAFCRPVMKGKTSDAVFLSLQPGEAVFLVQALEKVNKISFFSGLRKEWEQPILTAWAVSKAEVGCEFEPCLVLEEGEPFPNLNGREYYPGFSGIFRYEGSFRLDMDPVGLDLVLDFPAISECAEILINGRQAGDLMENGRFLDVTGLVCQGVNTIRVEVSNTLVWKLRDKKSAYMQIKPTGIQETPVLKIRESVE</sequence>
<dbReference type="SUPFAM" id="SSF49785">
    <property type="entry name" value="Galactose-binding domain-like"/>
    <property type="match status" value="1"/>
</dbReference>
<gene>
    <name evidence="1" type="ORF">DXD79_29410</name>
</gene>
<comment type="caution">
    <text evidence="1">The sequence shown here is derived from an EMBL/GenBank/DDBJ whole genome shotgun (WGS) entry which is preliminary data.</text>
</comment>
<evidence type="ECO:0008006" key="3">
    <source>
        <dbReference type="Google" id="ProtNLM"/>
    </source>
</evidence>
<evidence type="ECO:0000313" key="1">
    <source>
        <dbReference type="EMBL" id="RGI96523.1"/>
    </source>
</evidence>
<proteinExistence type="predicted"/>
<name>A0A374NY25_9FIRM</name>
<dbReference type="InterPro" id="IPR008979">
    <property type="entry name" value="Galactose-bd-like_sf"/>
</dbReference>
<dbReference type="PANTHER" id="PTHR36848">
    <property type="entry name" value="DNA-BINDING PROTEIN (PUTATIVE SECRETED PROTEIN)-RELATED"/>
    <property type="match status" value="1"/>
</dbReference>
<reference evidence="1 2" key="1">
    <citation type="submission" date="2018-08" db="EMBL/GenBank/DDBJ databases">
        <title>A genome reference for cultivated species of the human gut microbiota.</title>
        <authorList>
            <person name="Zou Y."/>
            <person name="Xue W."/>
            <person name="Luo G."/>
        </authorList>
    </citation>
    <scope>NUCLEOTIDE SEQUENCE [LARGE SCALE GENOMIC DNA]</scope>
    <source>
        <strain evidence="1 2">TM09-12</strain>
    </source>
</reference>
<evidence type="ECO:0000313" key="2">
    <source>
        <dbReference type="Proteomes" id="UP000263014"/>
    </source>
</evidence>
<dbReference type="PANTHER" id="PTHR36848:SF2">
    <property type="entry name" value="SECRETED PROTEIN"/>
    <property type="match status" value="1"/>
</dbReference>
<dbReference type="Proteomes" id="UP000263014">
    <property type="component" value="Unassembled WGS sequence"/>
</dbReference>
<protein>
    <recommendedName>
        <fullName evidence="3">Glycoside hydrolase</fullName>
    </recommendedName>
</protein>
<dbReference type="EMBL" id="QSON01000023">
    <property type="protein sequence ID" value="RGI96523.1"/>
    <property type="molecule type" value="Genomic_DNA"/>
</dbReference>
<dbReference type="AlphaFoldDB" id="A0A374NY25"/>
<dbReference type="Gene3D" id="2.60.120.260">
    <property type="entry name" value="Galactose-binding domain-like"/>
    <property type="match status" value="1"/>
</dbReference>
<dbReference type="RefSeq" id="WP_029465692.1">
    <property type="nucleotide sequence ID" value="NZ_QSON01000023.1"/>
</dbReference>
<organism evidence="1 2">
    <name type="scientific">Hungatella hathewayi</name>
    <dbReference type="NCBI Taxonomy" id="154046"/>
    <lineage>
        <taxon>Bacteria</taxon>
        <taxon>Bacillati</taxon>
        <taxon>Bacillota</taxon>
        <taxon>Clostridia</taxon>
        <taxon>Lachnospirales</taxon>
        <taxon>Lachnospiraceae</taxon>
        <taxon>Hungatella</taxon>
    </lineage>
</organism>
<accession>A0A374NY25</accession>